<gene>
    <name evidence="1" type="ORF">P167DRAFT_609400</name>
</gene>
<name>A0A3N4KAP7_9PEZI</name>
<keyword evidence="2" id="KW-1185">Reference proteome</keyword>
<dbReference type="Proteomes" id="UP000277580">
    <property type="component" value="Unassembled WGS sequence"/>
</dbReference>
<evidence type="ECO:0000313" key="2">
    <source>
        <dbReference type="Proteomes" id="UP000277580"/>
    </source>
</evidence>
<evidence type="ECO:0008006" key="3">
    <source>
        <dbReference type="Google" id="ProtNLM"/>
    </source>
</evidence>
<reference evidence="1 2" key="1">
    <citation type="journal article" date="2018" name="Nat. Ecol. Evol.">
        <title>Pezizomycetes genomes reveal the molecular basis of ectomycorrhizal truffle lifestyle.</title>
        <authorList>
            <person name="Murat C."/>
            <person name="Payen T."/>
            <person name="Noel B."/>
            <person name="Kuo A."/>
            <person name="Morin E."/>
            <person name="Chen J."/>
            <person name="Kohler A."/>
            <person name="Krizsan K."/>
            <person name="Balestrini R."/>
            <person name="Da Silva C."/>
            <person name="Montanini B."/>
            <person name="Hainaut M."/>
            <person name="Levati E."/>
            <person name="Barry K.W."/>
            <person name="Belfiori B."/>
            <person name="Cichocki N."/>
            <person name="Clum A."/>
            <person name="Dockter R.B."/>
            <person name="Fauchery L."/>
            <person name="Guy J."/>
            <person name="Iotti M."/>
            <person name="Le Tacon F."/>
            <person name="Lindquist E.A."/>
            <person name="Lipzen A."/>
            <person name="Malagnac F."/>
            <person name="Mello A."/>
            <person name="Molinier V."/>
            <person name="Miyauchi S."/>
            <person name="Poulain J."/>
            <person name="Riccioni C."/>
            <person name="Rubini A."/>
            <person name="Sitrit Y."/>
            <person name="Splivallo R."/>
            <person name="Traeger S."/>
            <person name="Wang M."/>
            <person name="Zifcakova L."/>
            <person name="Wipf D."/>
            <person name="Zambonelli A."/>
            <person name="Paolocci F."/>
            <person name="Nowrousian M."/>
            <person name="Ottonello S."/>
            <person name="Baldrian P."/>
            <person name="Spatafora J.W."/>
            <person name="Henrissat B."/>
            <person name="Nagy L.G."/>
            <person name="Aury J.M."/>
            <person name="Wincker P."/>
            <person name="Grigoriev I.V."/>
            <person name="Bonfante P."/>
            <person name="Martin F.M."/>
        </authorList>
    </citation>
    <scope>NUCLEOTIDE SEQUENCE [LARGE SCALE GENOMIC DNA]</scope>
    <source>
        <strain evidence="1 2">CCBAS932</strain>
    </source>
</reference>
<dbReference type="OrthoDB" id="1658288at2759"/>
<dbReference type="EMBL" id="ML119180">
    <property type="protein sequence ID" value="RPB07553.1"/>
    <property type="molecule type" value="Genomic_DNA"/>
</dbReference>
<evidence type="ECO:0000313" key="1">
    <source>
        <dbReference type="EMBL" id="RPB07553.1"/>
    </source>
</evidence>
<proteinExistence type="predicted"/>
<accession>A0A3N4KAP7</accession>
<dbReference type="InParanoid" id="A0A3N4KAP7"/>
<dbReference type="AlphaFoldDB" id="A0A3N4KAP7"/>
<protein>
    <recommendedName>
        <fullName evidence="3">FabD/lysophospholipase-like protein</fullName>
    </recommendedName>
</protein>
<organism evidence="1 2">
    <name type="scientific">Morchella conica CCBAS932</name>
    <dbReference type="NCBI Taxonomy" id="1392247"/>
    <lineage>
        <taxon>Eukaryota</taxon>
        <taxon>Fungi</taxon>
        <taxon>Dikarya</taxon>
        <taxon>Ascomycota</taxon>
        <taxon>Pezizomycotina</taxon>
        <taxon>Pezizomycetes</taxon>
        <taxon>Pezizales</taxon>
        <taxon>Morchellaceae</taxon>
        <taxon>Morchella</taxon>
    </lineage>
</organism>
<sequence>MTKSSEVPVNVLCIEPDSGFRCLLSFLLVDDLMTRVTRRMETSRRTPIRHVFDLVGGEGSGGIVALLVGRLGLSTASAPGILRDMMSKFCPWGGTKRNALGVHRNKPFVSNCVQPAFERLDEEDESKVYYNKDSVQTCILASLEQAPQGKRLSKKIKDWAESVRVAIKVIPMKYDITSFILPDTVLTTNAEIFRLYSRLKAGKVYSTMIFSTEKITDPTITTGPSSYTLKERFRTYDRTLSRANVYISDVAQATFTHDNLVAPKIINGRSYGSAYPSTNAILDIIDESNALFSTRPLGVVVRIGGEFIHSLDTPSLGRTGEKEHDGFLEKMPNMEMVFQIPLPEVQYEAELMDEPDRVFGVFEKWIQNPHVVDRLERCAEALCNAGIKERSEWYPRDAVKDIRT</sequence>